<gene>
    <name evidence="1" type="ORF">BDA96_06G229400</name>
</gene>
<accession>A0A921QUP1</accession>
<dbReference type="AlphaFoldDB" id="A0A921QUP1"/>
<dbReference type="EMBL" id="CM027685">
    <property type="protein sequence ID" value="KAG0527392.1"/>
    <property type="molecule type" value="Genomic_DNA"/>
</dbReference>
<evidence type="ECO:0000313" key="1">
    <source>
        <dbReference type="EMBL" id="KAG0527392.1"/>
    </source>
</evidence>
<reference evidence="1" key="1">
    <citation type="journal article" date="2019" name="BMC Genomics">
        <title>A new reference genome for Sorghum bicolor reveals high levels of sequence similarity between sweet and grain genotypes: implications for the genetics of sugar metabolism.</title>
        <authorList>
            <person name="Cooper E.A."/>
            <person name="Brenton Z.W."/>
            <person name="Flinn B.S."/>
            <person name="Jenkins J."/>
            <person name="Shu S."/>
            <person name="Flowers D."/>
            <person name="Luo F."/>
            <person name="Wang Y."/>
            <person name="Xia P."/>
            <person name="Barry K."/>
            <person name="Daum C."/>
            <person name="Lipzen A."/>
            <person name="Yoshinaga Y."/>
            <person name="Schmutz J."/>
            <person name="Saski C."/>
            <person name="Vermerris W."/>
            <person name="Kresovich S."/>
        </authorList>
    </citation>
    <scope>NUCLEOTIDE SEQUENCE</scope>
</reference>
<comment type="caution">
    <text evidence="1">The sequence shown here is derived from an EMBL/GenBank/DDBJ whole genome shotgun (WGS) entry which is preliminary data.</text>
</comment>
<name>A0A921QUP1_SORBI</name>
<dbReference type="Proteomes" id="UP000807115">
    <property type="component" value="Chromosome 6"/>
</dbReference>
<organism evidence="1 2">
    <name type="scientific">Sorghum bicolor</name>
    <name type="common">Sorghum</name>
    <name type="synonym">Sorghum vulgare</name>
    <dbReference type="NCBI Taxonomy" id="4558"/>
    <lineage>
        <taxon>Eukaryota</taxon>
        <taxon>Viridiplantae</taxon>
        <taxon>Streptophyta</taxon>
        <taxon>Embryophyta</taxon>
        <taxon>Tracheophyta</taxon>
        <taxon>Spermatophyta</taxon>
        <taxon>Magnoliopsida</taxon>
        <taxon>Liliopsida</taxon>
        <taxon>Poales</taxon>
        <taxon>Poaceae</taxon>
        <taxon>PACMAD clade</taxon>
        <taxon>Panicoideae</taxon>
        <taxon>Andropogonodae</taxon>
        <taxon>Andropogoneae</taxon>
        <taxon>Sorghinae</taxon>
        <taxon>Sorghum</taxon>
    </lineage>
</organism>
<proteinExistence type="predicted"/>
<protein>
    <submittedName>
        <fullName evidence="1">Uncharacterized protein</fullName>
    </submittedName>
</protein>
<reference evidence="1" key="2">
    <citation type="submission" date="2020-10" db="EMBL/GenBank/DDBJ databases">
        <authorList>
            <person name="Cooper E.A."/>
            <person name="Brenton Z.W."/>
            <person name="Flinn B.S."/>
            <person name="Jenkins J."/>
            <person name="Shu S."/>
            <person name="Flowers D."/>
            <person name="Luo F."/>
            <person name="Wang Y."/>
            <person name="Xia P."/>
            <person name="Barry K."/>
            <person name="Daum C."/>
            <person name="Lipzen A."/>
            <person name="Yoshinaga Y."/>
            <person name="Schmutz J."/>
            <person name="Saski C."/>
            <person name="Vermerris W."/>
            <person name="Kresovich S."/>
        </authorList>
    </citation>
    <scope>NUCLEOTIDE SEQUENCE</scope>
</reference>
<sequence length="74" mass="8394">MGAAVPRWPPMFARPYMECRGCLRCGRSLKSAFFVWLYGCVSLCGRPVKRAWCMQRGVCLKLRIAVQDTLRPAA</sequence>
<evidence type="ECO:0000313" key="2">
    <source>
        <dbReference type="Proteomes" id="UP000807115"/>
    </source>
</evidence>